<dbReference type="Gene3D" id="2.60.120.620">
    <property type="entry name" value="q2cbj1_9rhob like domain"/>
    <property type="match status" value="1"/>
</dbReference>
<dbReference type="GO" id="GO:0016706">
    <property type="term" value="F:2-oxoglutarate-dependent dioxygenase activity"/>
    <property type="evidence" value="ECO:0007669"/>
    <property type="project" value="UniProtKB-ARBA"/>
</dbReference>
<reference evidence="1" key="2">
    <citation type="submission" date="2020-09" db="EMBL/GenBank/DDBJ databases">
        <authorList>
            <person name="Sun Q."/>
            <person name="Ohkuma M."/>
        </authorList>
    </citation>
    <scope>NUCLEOTIDE SEQUENCE</scope>
    <source>
        <strain evidence="1">JCM 4125</strain>
    </source>
</reference>
<dbReference type="SUPFAM" id="SSF51197">
    <property type="entry name" value="Clavaminate synthase-like"/>
    <property type="match status" value="1"/>
</dbReference>
<dbReference type="Proteomes" id="UP000646776">
    <property type="component" value="Unassembled WGS sequence"/>
</dbReference>
<comment type="caution">
    <text evidence="1">The sequence shown here is derived from an EMBL/GenBank/DDBJ whole genome shotgun (WGS) entry which is preliminary data.</text>
</comment>
<keyword evidence="2" id="KW-1185">Reference proteome</keyword>
<sequence>MSMDVAAVTREIARRGHALIPSFVTGEELKRATAGIEEYFPDPETTADGTLDVGAFKHAVPFPFAANALNRLVLDPRVVEVAERLLGTRDILLTSSFVQAKYGTAYGDTKDQALHNDTWAVNSLLPPRTDGVYQRLFGIVYLTDVTVDTAPTYVAGRAGDLGVPLITADRKATYGKDAYPDLYARERPVEAPKGSLLLFTGDLVHRGSAYRGRHGRRLAVFFNLHSAAARWTGKHLWAMLPASPGWPDFCDLMAELSPGQRQLLGFPVPGDPYWTADTLGRLADLYPGIDTAPYTAALRERG</sequence>
<gene>
    <name evidence="1" type="ORF">GCM10010226_21910</name>
</gene>
<dbReference type="InterPro" id="IPR008775">
    <property type="entry name" value="Phytyl_CoA_dOase-like"/>
</dbReference>
<evidence type="ECO:0000313" key="1">
    <source>
        <dbReference type="EMBL" id="GGT44905.1"/>
    </source>
</evidence>
<dbReference type="EMBL" id="BMSA01000004">
    <property type="protein sequence ID" value="GGT44905.1"/>
    <property type="molecule type" value="Genomic_DNA"/>
</dbReference>
<name>A0A918H8J3_9ACTN</name>
<accession>A0A918H8J3</accession>
<protein>
    <recommendedName>
        <fullName evidence="3">Phytanoyl-CoA dioxygenase</fullName>
    </recommendedName>
</protein>
<proteinExistence type="predicted"/>
<evidence type="ECO:0008006" key="3">
    <source>
        <dbReference type="Google" id="ProtNLM"/>
    </source>
</evidence>
<organism evidence="1 2">
    <name type="scientific">Streptomyces phaeofaciens</name>
    <dbReference type="NCBI Taxonomy" id="68254"/>
    <lineage>
        <taxon>Bacteria</taxon>
        <taxon>Bacillati</taxon>
        <taxon>Actinomycetota</taxon>
        <taxon>Actinomycetes</taxon>
        <taxon>Kitasatosporales</taxon>
        <taxon>Streptomycetaceae</taxon>
        <taxon>Streptomyces</taxon>
    </lineage>
</organism>
<reference evidence="1" key="1">
    <citation type="journal article" date="2014" name="Int. J. Syst. Evol. Microbiol.">
        <title>Complete genome sequence of Corynebacterium casei LMG S-19264T (=DSM 44701T), isolated from a smear-ripened cheese.</title>
        <authorList>
            <consortium name="US DOE Joint Genome Institute (JGI-PGF)"/>
            <person name="Walter F."/>
            <person name="Albersmeier A."/>
            <person name="Kalinowski J."/>
            <person name="Ruckert C."/>
        </authorList>
    </citation>
    <scope>NUCLEOTIDE SEQUENCE</scope>
    <source>
        <strain evidence="1">JCM 4125</strain>
    </source>
</reference>
<evidence type="ECO:0000313" key="2">
    <source>
        <dbReference type="Proteomes" id="UP000646776"/>
    </source>
</evidence>
<dbReference type="AlphaFoldDB" id="A0A918H8J3"/>
<dbReference type="Pfam" id="PF05721">
    <property type="entry name" value="PhyH"/>
    <property type="match status" value="1"/>
</dbReference>